<dbReference type="InterPro" id="IPR036812">
    <property type="entry name" value="NAD(P)_OxRdtase_dom_sf"/>
</dbReference>
<dbReference type="Gene3D" id="3.20.20.100">
    <property type="entry name" value="NADP-dependent oxidoreductase domain"/>
    <property type="match status" value="1"/>
</dbReference>
<accession>A0A4R4ZZ99</accession>
<keyword evidence="1" id="KW-0560">Oxidoreductase</keyword>
<name>A0A4R4ZZ99_9ACTN</name>
<dbReference type="InterPro" id="IPR020471">
    <property type="entry name" value="AKR"/>
</dbReference>
<keyword evidence="4" id="KW-1185">Reference proteome</keyword>
<reference evidence="3 4" key="1">
    <citation type="submission" date="2019-03" db="EMBL/GenBank/DDBJ databases">
        <title>Draft genome sequences of novel Actinobacteria.</title>
        <authorList>
            <person name="Sahin N."/>
            <person name="Ay H."/>
            <person name="Saygin H."/>
        </authorList>
    </citation>
    <scope>NUCLEOTIDE SEQUENCE [LARGE SCALE GENOMIC DNA]</scope>
    <source>
        <strain evidence="3 4">DSM 45941</strain>
    </source>
</reference>
<dbReference type="GO" id="GO:0016491">
    <property type="term" value="F:oxidoreductase activity"/>
    <property type="evidence" value="ECO:0007669"/>
    <property type="project" value="UniProtKB-KW"/>
</dbReference>
<dbReference type="Proteomes" id="UP000295578">
    <property type="component" value="Unassembled WGS sequence"/>
</dbReference>
<evidence type="ECO:0000313" key="3">
    <source>
        <dbReference type="EMBL" id="TDD64395.1"/>
    </source>
</evidence>
<dbReference type="Pfam" id="PF00248">
    <property type="entry name" value="Aldo_ket_red"/>
    <property type="match status" value="1"/>
</dbReference>
<proteinExistence type="predicted"/>
<evidence type="ECO:0000256" key="1">
    <source>
        <dbReference type="ARBA" id="ARBA00023002"/>
    </source>
</evidence>
<dbReference type="EMBL" id="SMKY01000364">
    <property type="protein sequence ID" value="TDD64395.1"/>
    <property type="molecule type" value="Genomic_DNA"/>
</dbReference>
<dbReference type="RefSeq" id="WP_132204764.1">
    <property type="nucleotide sequence ID" value="NZ_SMKY01000364.1"/>
</dbReference>
<feature type="domain" description="NADP-dependent oxidoreductase" evidence="2">
    <location>
        <begin position="16"/>
        <end position="305"/>
    </location>
</feature>
<dbReference type="PANTHER" id="PTHR43625">
    <property type="entry name" value="AFLATOXIN B1 ALDEHYDE REDUCTASE"/>
    <property type="match status" value="1"/>
</dbReference>
<dbReference type="InterPro" id="IPR050791">
    <property type="entry name" value="Aldo-Keto_reductase"/>
</dbReference>
<organism evidence="3 4">
    <name type="scientific">Actinomadura darangshiensis</name>
    <dbReference type="NCBI Taxonomy" id="705336"/>
    <lineage>
        <taxon>Bacteria</taxon>
        <taxon>Bacillati</taxon>
        <taxon>Actinomycetota</taxon>
        <taxon>Actinomycetes</taxon>
        <taxon>Streptosporangiales</taxon>
        <taxon>Thermomonosporaceae</taxon>
        <taxon>Actinomadura</taxon>
    </lineage>
</organism>
<dbReference type="AlphaFoldDB" id="A0A4R4ZZ99"/>
<comment type="caution">
    <text evidence="3">The sequence shown here is derived from an EMBL/GenBank/DDBJ whole genome shotgun (WGS) entry which is preliminary data.</text>
</comment>
<dbReference type="PANTHER" id="PTHR43625:SF40">
    <property type="entry name" value="ALDO-KETO REDUCTASE YAKC [NADP(+)]"/>
    <property type="match status" value="1"/>
</dbReference>
<evidence type="ECO:0000259" key="2">
    <source>
        <dbReference type="Pfam" id="PF00248"/>
    </source>
</evidence>
<protein>
    <submittedName>
        <fullName evidence="3">Aldo/keto reductase</fullName>
    </submittedName>
</protein>
<dbReference type="InterPro" id="IPR023210">
    <property type="entry name" value="NADP_OxRdtase_dom"/>
</dbReference>
<sequence>MRYRTLGTAGPQVSVVGFGAMTLAPVYGGVDEGDAADTLLAALDAGVTFVDTADIYGMGSSEDLIGRMLEKRRDEFVLATKFGGNQDEQGILVPGMGRPEYVRRALDASLSRLRTDHVDLYYLHRLDPTTPIEETAGVLGELVEAGKIGGYGLSEVSARTLRRAHAVHPVTALQTEYSPLQRGPEAELVPACAELGVTFVAYSPLGRGLLGGQVRAAGDLEAGDWRRNNPRFQGGNLERNVSLADRLATLAAEQDVTTAQLVLAWLIDRGVLPIPGTRKAANARANAEAGDLALDASVFARLEEIVPPDAAAGAQGNEAYLANLDTA</sequence>
<dbReference type="OrthoDB" id="9768793at2"/>
<dbReference type="PRINTS" id="PR00069">
    <property type="entry name" value="ALDKETRDTASE"/>
</dbReference>
<gene>
    <name evidence="3" type="ORF">E1293_41570</name>
</gene>
<evidence type="ECO:0000313" key="4">
    <source>
        <dbReference type="Proteomes" id="UP000295578"/>
    </source>
</evidence>
<dbReference type="GO" id="GO:0005737">
    <property type="term" value="C:cytoplasm"/>
    <property type="evidence" value="ECO:0007669"/>
    <property type="project" value="TreeGrafter"/>
</dbReference>
<dbReference type="SUPFAM" id="SSF51430">
    <property type="entry name" value="NAD(P)-linked oxidoreductase"/>
    <property type="match status" value="1"/>
</dbReference>